<evidence type="ECO:0000256" key="1">
    <source>
        <dbReference type="SAM" id="MobiDB-lite"/>
    </source>
</evidence>
<feature type="compositionally biased region" description="Basic and acidic residues" evidence="1">
    <location>
        <begin position="34"/>
        <end position="52"/>
    </location>
</feature>
<dbReference type="Proteomes" id="UP000828390">
    <property type="component" value="Unassembled WGS sequence"/>
</dbReference>
<dbReference type="AlphaFoldDB" id="A0A9D4M7F5"/>
<sequence length="52" mass="6226">MDGQRRREERNPRRPARQAGEGARNPASGFRARFTIDHVRHQQPTRDDKRMR</sequence>
<gene>
    <name evidence="2" type="ORF">DPMN_033665</name>
</gene>
<feature type="compositionally biased region" description="Basic and acidic residues" evidence="1">
    <location>
        <begin position="1"/>
        <end position="12"/>
    </location>
</feature>
<comment type="caution">
    <text evidence="2">The sequence shown here is derived from an EMBL/GenBank/DDBJ whole genome shotgun (WGS) entry which is preliminary data.</text>
</comment>
<feature type="region of interest" description="Disordered" evidence="1">
    <location>
        <begin position="1"/>
        <end position="52"/>
    </location>
</feature>
<dbReference type="EMBL" id="JAIWYP010000002">
    <property type="protein sequence ID" value="KAH3870477.1"/>
    <property type="molecule type" value="Genomic_DNA"/>
</dbReference>
<reference evidence="2" key="1">
    <citation type="journal article" date="2019" name="bioRxiv">
        <title>The Genome of the Zebra Mussel, Dreissena polymorpha: A Resource for Invasive Species Research.</title>
        <authorList>
            <person name="McCartney M.A."/>
            <person name="Auch B."/>
            <person name="Kono T."/>
            <person name="Mallez S."/>
            <person name="Zhang Y."/>
            <person name="Obille A."/>
            <person name="Becker A."/>
            <person name="Abrahante J.E."/>
            <person name="Garbe J."/>
            <person name="Badalamenti J.P."/>
            <person name="Herman A."/>
            <person name="Mangelson H."/>
            <person name="Liachko I."/>
            <person name="Sullivan S."/>
            <person name="Sone E.D."/>
            <person name="Koren S."/>
            <person name="Silverstein K.A.T."/>
            <person name="Beckman K.B."/>
            <person name="Gohl D.M."/>
        </authorList>
    </citation>
    <scope>NUCLEOTIDE SEQUENCE</scope>
    <source>
        <strain evidence="2">Duluth1</strain>
        <tissue evidence="2">Whole animal</tissue>
    </source>
</reference>
<protein>
    <submittedName>
        <fullName evidence="2">Uncharacterized protein</fullName>
    </submittedName>
</protein>
<evidence type="ECO:0000313" key="2">
    <source>
        <dbReference type="EMBL" id="KAH3870477.1"/>
    </source>
</evidence>
<keyword evidence="3" id="KW-1185">Reference proteome</keyword>
<reference evidence="2" key="2">
    <citation type="submission" date="2020-11" db="EMBL/GenBank/DDBJ databases">
        <authorList>
            <person name="McCartney M.A."/>
            <person name="Auch B."/>
            <person name="Kono T."/>
            <person name="Mallez S."/>
            <person name="Becker A."/>
            <person name="Gohl D.M."/>
            <person name="Silverstein K.A.T."/>
            <person name="Koren S."/>
            <person name="Bechman K.B."/>
            <person name="Herman A."/>
            <person name="Abrahante J.E."/>
            <person name="Garbe J."/>
        </authorList>
    </citation>
    <scope>NUCLEOTIDE SEQUENCE</scope>
    <source>
        <strain evidence="2">Duluth1</strain>
        <tissue evidence="2">Whole animal</tissue>
    </source>
</reference>
<name>A0A9D4M7F5_DREPO</name>
<evidence type="ECO:0000313" key="3">
    <source>
        <dbReference type="Proteomes" id="UP000828390"/>
    </source>
</evidence>
<proteinExistence type="predicted"/>
<accession>A0A9D4M7F5</accession>
<organism evidence="2 3">
    <name type="scientific">Dreissena polymorpha</name>
    <name type="common">Zebra mussel</name>
    <name type="synonym">Mytilus polymorpha</name>
    <dbReference type="NCBI Taxonomy" id="45954"/>
    <lineage>
        <taxon>Eukaryota</taxon>
        <taxon>Metazoa</taxon>
        <taxon>Spiralia</taxon>
        <taxon>Lophotrochozoa</taxon>
        <taxon>Mollusca</taxon>
        <taxon>Bivalvia</taxon>
        <taxon>Autobranchia</taxon>
        <taxon>Heteroconchia</taxon>
        <taxon>Euheterodonta</taxon>
        <taxon>Imparidentia</taxon>
        <taxon>Neoheterodontei</taxon>
        <taxon>Myida</taxon>
        <taxon>Dreissenoidea</taxon>
        <taxon>Dreissenidae</taxon>
        <taxon>Dreissena</taxon>
    </lineage>
</organism>